<dbReference type="Pfam" id="PF01494">
    <property type="entry name" value="FAD_binding_3"/>
    <property type="match status" value="1"/>
</dbReference>
<dbReference type="PANTHER" id="PTHR13789:SF236">
    <property type="entry name" value="MONOOXYGENASE, PUTATIVE (AFU_ORTHOLOGUE AFUA_6G12060)-RELATED"/>
    <property type="match status" value="1"/>
</dbReference>
<name>A0A0D7AEJ7_9AGAR</name>
<sequence length="467" mass="52079">MGDIVHFERDEPTGISILIAGGGIGGMTAAIECYRKGHDVHVVERRAGYEPLGELIGIHPSAYRPMKKWPGFMDMFLANAMENATYFFRQDGSLIGRFPIALADEGVRTVALSRCELHRILCEYAASLGIEVAFSTRVKGYFETDTNAGVVLDDGRRLEADVVIAADGIGSTSWSVVTGYKVPAVSSGAAIYRATFPLEPVMRDPLLRSHLDGYTTRLSIHLGHHVHVIIGKNKEDICWIMTYPDDGNGTEDGNRTQSVEKALQHVQGWEPFVQRMIEVTPGGTVLDWKLMWRDPEPVWVSPRGRVAQIGDAAHTFIPTSGTGATMAMEDAHTIAVCLQLAGKDNISLATHVFNRLRFERVSCAQKTGFRTRGAWHSADWDFIARNPDFVGRRFQKWLLHHDPEVYAYENFDACAEEVRAKTEGRESEKPFVSTNIPPGYTHKPWTIQEMLQESVEKQMLGDEGDWS</sequence>
<dbReference type="SUPFAM" id="SSF51905">
    <property type="entry name" value="FAD/NAD(P)-binding domain"/>
    <property type="match status" value="1"/>
</dbReference>
<dbReference type="InterPro" id="IPR050493">
    <property type="entry name" value="FAD-dep_Monooxygenase_BioMet"/>
</dbReference>
<dbReference type="EMBL" id="KN881812">
    <property type="protein sequence ID" value="KIY48814.1"/>
    <property type="molecule type" value="Genomic_DNA"/>
</dbReference>
<keyword evidence="5" id="KW-0503">Monooxygenase</keyword>
<evidence type="ECO:0000256" key="5">
    <source>
        <dbReference type="ARBA" id="ARBA00023033"/>
    </source>
</evidence>
<dbReference type="GO" id="GO:0004497">
    <property type="term" value="F:monooxygenase activity"/>
    <property type="evidence" value="ECO:0007669"/>
    <property type="project" value="UniProtKB-KW"/>
</dbReference>
<dbReference type="InterPro" id="IPR002938">
    <property type="entry name" value="FAD-bd"/>
</dbReference>
<organism evidence="7 8">
    <name type="scientific">Fistulina hepatica ATCC 64428</name>
    <dbReference type="NCBI Taxonomy" id="1128425"/>
    <lineage>
        <taxon>Eukaryota</taxon>
        <taxon>Fungi</taxon>
        <taxon>Dikarya</taxon>
        <taxon>Basidiomycota</taxon>
        <taxon>Agaricomycotina</taxon>
        <taxon>Agaricomycetes</taxon>
        <taxon>Agaricomycetidae</taxon>
        <taxon>Agaricales</taxon>
        <taxon>Fistulinaceae</taxon>
        <taxon>Fistulina</taxon>
    </lineage>
</organism>
<gene>
    <name evidence="7" type="ORF">FISHEDRAFT_42577</name>
</gene>
<evidence type="ECO:0000313" key="7">
    <source>
        <dbReference type="EMBL" id="KIY48814.1"/>
    </source>
</evidence>
<dbReference type="Proteomes" id="UP000054144">
    <property type="component" value="Unassembled WGS sequence"/>
</dbReference>
<evidence type="ECO:0000256" key="1">
    <source>
        <dbReference type="ARBA" id="ARBA00007992"/>
    </source>
</evidence>
<dbReference type="OrthoDB" id="9993796at2759"/>
<evidence type="ECO:0000256" key="4">
    <source>
        <dbReference type="ARBA" id="ARBA00023002"/>
    </source>
</evidence>
<evidence type="ECO:0000259" key="6">
    <source>
        <dbReference type="Pfam" id="PF01494"/>
    </source>
</evidence>
<dbReference type="PANTHER" id="PTHR13789">
    <property type="entry name" value="MONOOXYGENASE"/>
    <property type="match status" value="1"/>
</dbReference>
<keyword evidence="8" id="KW-1185">Reference proteome</keyword>
<keyword evidence="2" id="KW-0285">Flavoprotein</keyword>
<dbReference type="InterPro" id="IPR036188">
    <property type="entry name" value="FAD/NAD-bd_sf"/>
</dbReference>
<protein>
    <submittedName>
        <fullName evidence="7">FAD/NAD(P)-binding domain-containing protein</fullName>
    </submittedName>
</protein>
<proteinExistence type="inferred from homology"/>
<dbReference type="Gene3D" id="3.50.50.60">
    <property type="entry name" value="FAD/NAD(P)-binding domain"/>
    <property type="match status" value="1"/>
</dbReference>
<comment type="similarity">
    <text evidence="1">Belongs to the paxM FAD-dependent monooxygenase family.</text>
</comment>
<dbReference type="PRINTS" id="PR00420">
    <property type="entry name" value="RNGMNOXGNASE"/>
</dbReference>
<evidence type="ECO:0000313" key="8">
    <source>
        <dbReference type="Proteomes" id="UP000054144"/>
    </source>
</evidence>
<reference evidence="7 8" key="1">
    <citation type="journal article" date="2015" name="Fungal Genet. Biol.">
        <title>Evolution of novel wood decay mechanisms in Agaricales revealed by the genome sequences of Fistulina hepatica and Cylindrobasidium torrendii.</title>
        <authorList>
            <person name="Floudas D."/>
            <person name="Held B.W."/>
            <person name="Riley R."/>
            <person name="Nagy L.G."/>
            <person name="Koehler G."/>
            <person name="Ransdell A.S."/>
            <person name="Younus H."/>
            <person name="Chow J."/>
            <person name="Chiniquy J."/>
            <person name="Lipzen A."/>
            <person name="Tritt A."/>
            <person name="Sun H."/>
            <person name="Haridas S."/>
            <person name="LaButti K."/>
            <person name="Ohm R.A."/>
            <person name="Kues U."/>
            <person name="Blanchette R.A."/>
            <person name="Grigoriev I.V."/>
            <person name="Minto R.E."/>
            <person name="Hibbett D.S."/>
        </authorList>
    </citation>
    <scope>NUCLEOTIDE SEQUENCE [LARGE SCALE GENOMIC DNA]</scope>
    <source>
        <strain evidence="7 8">ATCC 64428</strain>
    </source>
</reference>
<keyword evidence="4" id="KW-0560">Oxidoreductase</keyword>
<accession>A0A0D7AEJ7</accession>
<keyword evidence="3" id="KW-0274">FAD</keyword>
<dbReference type="SUPFAM" id="SSF54373">
    <property type="entry name" value="FAD-linked reductases, C-terminal domain"/>
    <property type="match status" value="1"/>
</dbReference>
<dbReference type="GO" id="GO:0071949">
    <property type="term" value="F:FAD binding"/>
    <property type="evidence" value="ECO:0007669"/>
    <property type="project" value="InterPro"/>
</dbReference>
<evidence type="ECO:0000256" key="3">
    <source>
        <dbReference type="ARBA" id="ARBA00022827"/>
    </source>
</evidence>
<feature type="domain" description="FAD-binding" evidence="6">
    <location>
        <begin position="16"/>
        <end position="339"/>
    </location>
</feature>
<dbReference type="AlphaFoldDB" id="A0A0D7AEJ7"/>
<evidence type="ECO:0000256" key="2">
    <source>
        <dbReference type="ARBA" id="ARBA00022630"/>
    </source>
</evidence>